<evidence type="ECO:0000256" key="1">
    <source>
        <dbReference type="SAM" id="MobiDB-lite"/>
    </source>
</evidence>
<dbReference type="Proteomes" id="UP000295258">
    <property type="component" value="Unassembled WGS sequence"/>
</dbReference>
<comment type="caution">
    <text evidence="2">The sequence shown here is derived from an EMBL/GenBank/DDBJ whole genome shotgun (WGS) entry which is preliminary data.</text>
</comment>
<evidence type="ECO:0000313" key="3">
    <source>
        <dbReference type="Proteomes" id="UP000295258"/>
    </source>
</evidence>
<feature type="compositionally biased region" description="Basic and acidic residues" evidence="1">
    <location>
        <begin position="10"/>
        <end position="24"/>
    </location>
</feature>
<proteinExistence type="predicted"/>
<dbReference type="AlphaFoldDB" id="A0A4V2YA85"/>
<reference evidence="2 3" key="1">
    <citation type="submission" date="2019-03" db="EMBL/GenBank/DDBJ databases">
        <title>Draft genome sequences of novel Actinobacteria.</title>
        <authorList>
            <person name="Sahin N."/>
            <person name="Ay H."/>
            <person name="Saygin H."/>
        </authorList>
    </citation>
    <scope>NUCLEOTIDE SEQUENCE [LARGE SCALE GENOMIC DNA]</scope>
    <source>
        <strain evidence="2 3">KC310</strain>
    </source>
</reference>
<dbReference type="RefSeq" id="WP_132597234.1">
    <property type="nucleotide sequence ID" value="NZ_SMKO01000061.1"/>
</dbReference>
<dbReference type="EMBL" id="SMKO01000061">
    <property type="protein sequence ID" value="TDD02756.1"/>
    <property type="molecule type" value="Genomic_DNA"/>
</dbReference>
<feature type="region of interest" description="Disordered" evidence="1">
    <location>
        <begin position="1"/>
        <end position="24"/>
    </location>
</feature>
<sequence length="89" mass="9933">MTSSAGAIDRLGRPDTRPGARDATDRRRVLVELVREGPYQELEGVLAEIDRAYAELAAGYSEEELAIVHDFAVRANDLIHEQTLRLRAE</sequence>
<accession>A0A4V2YA85</accession>
<evidence type="ECO:0000313" key="2">
    <source>
        <dbReference type="EMBL" id="TDD02756.1"/>
    </source>
</evidence>
<organism evidence="2 3">
    <name type="scientific">Nonomuraea deserti</name>
    <dbReference type="NCBI Taxonomy" id="1848322"/>
    <lineage>
        <taxon>Bacteria</taxon>
        <taxon>Bacillati</taxon>
        <taxon>Actinomycetota</taxon>
        <taxon>Actinomycetes</taxon>
        <taxon>Streptosporangiales</taxon>
        <taxon>Streptosporangiaceae</taxon>
        <taxon>Nonomuraea</taxon>
    </lineage>
</organism>
<dbReference type="InterPro" id="IPR036388">
    <property type="entry name" value="WH-like_DNA-bd_sf"/>
</dbReference>
<gene>
    <name evidence="2" type="ORF">E1292_22695</name>
</gene>
<name>A0A4V2YA85_9ACTN</name>
<dbReference type="Gene3D" id="1.10.10.10">
    <property type="entry name" value="Winged helix-like DNA-binding domain superfamily/Winged helix DNA-binding domain"/>
    <property type="match status" value="1"/>
</dbReference>
<protein>
    <submittedName>
        <fullName evidence="2">Uncharacterized protein</fullName>
    </submittedName>
</protein>
<keyword evidence="3" id="KW-1185">Reference proteome</keyword>